<dbReference type="EMBL" id="CAACVJ010000523">
    <property type="protein sequence ID" value="VEP17234.1"/>
    <property type="molecule type" value="Genomic_DNA"/>
</dbReference>
<keyword evidence="1" id="KW-0732">Signal</keyword>
<dbReference type="AlphaFoldDB" id="A0A563W0L4"/>
<evidence type="ECO:0000313" key="2">
    <source>
        <dbReference type="EMBL" id="VEP17234.1"/>
    </source>
</evidence>
<evidence type="ECO:0000313" key="3">
    <source>
        <dbReference type="Proteomes" id="UP000320055"/>
    </source>
</evidence>
<evidence type="ECO:0008006" key="4">
    <source>
        <dbReference type="Google" id="ProtNLM"/>
    </source>
</evidence>
<dbReference type="Proteomes" id="UP000320055">
    <property type="component" value="Unassembled WGS sequence"/>
</dbReference>
<keyword evidence="3" id="KW-1185">Reference proteome</keyword>
<accession>A0A563W0L4</accession>
<feature type="signal peptide" evidence="1">
    <location>
        <begin position="1"/>
        <end position="27"/>
    </location>
</feature>
<proteinExistence type="predicted"/>
<feature type="chain" id="PRO_5021776985" description="DUF4382 domain-containing protein" evidence="1">
    <location>
        <begin position="28"/>
        <end position="287"/>
    </location>
</feature>
<organism evidence="2 3">
    <name type="scientific">Hyella patelloides LEGE 07179</name>
    <dbReference type="NCBI Taxonomy" id="945734"/>
    <lineage>
        <taxon>Bacteria</taxon>
        <taxon>Bacillati</taxon>
        <taxon>Cyanobacteriota</taxon>
        <taxon>Cyanophyceae</taxon>
        <taxon>Pleurocapsales</taxon>
        <taxon>Hyellaceae</taxon>
        <taxon>Hyella</taxon>
    </lineage>
</organism>
<dbReference type="OrthoDB" id="7835646at2"/>
<dbReference type="RefSeq" id="WP_144866928.1">
    <property type="nucleotide sequence ID" value="NZ_LR213816.1"/>
</dbReference>
<name>A0A563W0L4_9CYAN</name>
<gene>
    <name evidence="2" type="ORF">H1P_570034</name>
</gene>
<evidence type="ECO:0000256" key="1">
    <source>
        <dbReference type="SAM" id="SignalP"/>
    </source>
</evidence>
<sequence length="287" mass="30997">MNQNFIKLNTLALLSLLIVSFSNSSEANSSNDEPSTAVDNQSKATLNLIANGEDFVRQGFVTKDGWEMSFDRVEVNLSDVTAYQIQAPFEPTETDNLDTLEYQEKVSLLDTAQIVNLAEGEADAEPIMVVNTEVTPGFYNAVAWGIDTASESSPLAGKTMVLQGQASKDEQVINFDISLNRPIQYLCGEYVGDERKGIVQAGDMGEVETTFHFDHIFGDSETSADDSLNVGALGFQPLAELASGDRLSVDDATLSQKLSPEEQEKLTKAVIGLGHVGEGHCAVIPQP</sequence>
<reference evidence="2 3" key="1">
    <citation type="submission" date="2019-01" db="EMBL/GenBank/DDBJ databases">
        <authorList>
            <person name="Brito A."/>
        </authorList>
    </citation>
    <scope>NUCLEOTIDE SEQUENCE [LARGE SCALE GENOMIC DNA]</scope>
    <source>
        <strain evidence="2">1</strain>
    </source>
</reference>
<protein>
    <recommendedName>
        <fullName evidence="4">DUF4382 domain-containing protein</fullName>
    </recommendedName>
</protein>